<evidence type="ECO:0000259" key="1">
    <source>
        <dbReference type="Pfam" id="PF13452"/>
    </source>
</evidence>
<evidence type="ECO:0000313" key="2">
    <source>
        <dbReference type="EMBL" id="MBJ8338125.1"/>
    </source>
</evidence>
<dbReference type="InterPro" id="IPR029069">
    <property type="entry name" value="HotDog_dom_sf"/>
</dbReference>
<sequence length="153" mass="17056">MVNTAAVGRVGSPFVIDLERGKIREFAQATQSANPEYWEGETPSVPATFLTTQMFWQEWAGPDANPWHQVELDQQRGMHAEQDFVFFGPPPRAGDRLFATSRIERIYEKAGALGGTLTLAEMITEFRDEQGRLVAEASLTGVETDRNPARASR</sequence>
<proteinExistence type="predicted"/>
<dbReference type="SUPFAM" id="SSF54637">
    <property type="entry name" value="Thioesterase/thiol ester dehydrase-isomerase"/>
    <property type="match status" value="1"/>
</dbReference>
<name>A0A934NMZ1_9NOCA</name>
<keyword evidence="3" id="KW-1185">Reference proteome</keyword>
<comment type="caution">
    <text evidence="2">The sequence shown here is derived from an EMBL/GenBank/DDBJ whole genome shotgun (WGS) entry which is preliminary data.</text>
</comment>
<dbReference type="EMBL" id="JAEMNV010000001">
    <property type="protein sequence ID" value="MBJ8338125.1"/>
    <property type="molecule type" value="Genomic_DNA"/>
</dbReference>
<dbReference type="Proteomes" id="UP000655868">
    <property type="component" value="Unassembled WGS sequence"/>
</dbReference>
<feature type="domain" description="FAS1-like dehydratase" evidence="1">
    <location>
        <begin position="6"/>
        <end position="136"/>
    </location>
</feature>
<evidence type="ECO:0000313" key="3">
    <source>
        <dbReference type="Proteomes" id="UP000655868"/>
    </source>
</evidence>
<protein>
    <submittedName>
        <fullName evidence="2">MaoC family dehydratase N-terminal domain-containing protein</fullName>
    </submittedName>
</protein>
<dbReference type="Pfam" id="PF13452">
    <property type="entry name" value="FAS1_DH_region"/>
    <property type="match status" value="1"/>
</dbReference>
<reference evidence="2" key="1">
    <citation type="submission" date="2020-12" db="EMBL/GenBank/DDBJ databases">
        <title>Antrihabitans popcorni sp. nov. and Antrihabitans auranticaus sp. nov., isolated from a larva cave.</title>
        <authorList>
            <person name="Lee S.D."/>
            <person name="Kim I.S."/>
        </authorList>
    </citation>
    <scope>NUCLEOTIDE SEQUENCE</scope>
    <source>
        <strain evidence="2">YC3-6</strain>
    </source>
</reference>
<accession>A0A934NMZ1</accession>
<dbReference type="RefSeq" id="WP_199702639.1">
    <property type="nucleotide sequence ID" value="NZ_JAEMNV010000001.1"/>
</dbReference>
<gene>
    <name evidence="2" type="ORF">JGU71_04435</name>
</gene>
<dbReference type="Gene3D" id="3.10.129.10">
    <property type="entry name" value="Hotdog Thioesterase"/>
    <property type="match status" value="1"/>
</dbReference>
<organism evidence="2 3">
    <name type="scientific">Antrihabitans stalagmiti</name>
    <dbReference type="NCBI Taxonomy" id="2799499"/>
    <lineage>
        <taxon>Bacteria</taxon>
        <taxon>Bacillati</taxon>
        <taxon>Actinomycetota</taxon>
        <taxon>Actinomycetes</taxon>
        <taxon>Mycobacteriales</taxon>
        <taxon>Nocardiaceae</taxon>
        <taxon>Antrihabitans</taxon>
    </lineage>
</organism>
<dbReference type="InterPro" id="IPR039569">
    <property type="entry name" value="FAS1-like_DH_region"/>
</dbReference>
<dbReference type="AlphaFoldDB" id="A0A934NMZ1"/>